<evidence type="ECO:0000256" key="4">
    <source>
        <dbReference type="ARBA" id="ARBA00022475"/>
    </source>
</evidence>
<dbReference type="Pfam" id="PF03748">
    <property type="entry name" value="FliL"/>
    <property type="match status" value="1"/>
</dbReference>
<dbReference type="RefSeq" id="WP_274687844.1">
    <property type="nucleotide sequence ID" value="NZ_JAPMOU010000005.1"/>
</dbReference>
<comment type="subcellular location">
    <subcellularLocation>
        <location evidence="10">Cell inner membrane</location>
    </subcellularLocation>
    <subcellularLocation>
        <location evidence="2">Cell membrane</location>
        <topology evidence="2">Single-pass membrane protein</topology>
    </subcellularLocation>
</comment>
<keyword evidence="9 10" id="KW-0472">Membrane</keyword>
<evidence type="ECO:0000256" key="3">
    <source>
        <dbReference type="ARBA" id="ARBA00008281"/>
    </source>
</evidence>
<evidence type="ECO:0000256" key="6">
    <source>
        <dbReference type="ARBA" id="ARBA00022692"/>
    </source>
</evidence>
<keyword evidence="5 10" id="KW-0145">Chemotaxis</keyword>
<dbReference type="PANTHER" id="PTHR35091">
    <property type="entry name" value="FLAGELLAR PROTEIN FLIL"/>
    <property type="match status" value="1"/>
</dbReference>
<evidence type="ECO:0000256" key="2">
    <source>
        <dbReference type="ARBA" id="ARBA00004162"/>
    </source>
</evidence>
<evidence type="ECO:0000256" key="10">
    <source>
        <dbReference type="RuleBase" id="RU364125"/>
    </source>
</evidence>
<keyword evidence="8 10" id="KW-1133">Transmembrane helix</keyword>
<comment type="caution">
    <text evidence="11">The sequence shown here is derived from an EMBL/GenBank/DDBJ whole genome shotgun (WGS) entry which is preliminary data.</text>
</comment>
<evidence type="ECO:0000256" key="1">
    <source>
        <dbReference type="ARBA" id="ARBA00002254"/>
    </source>
</evidence>
<evidence type="ECO:0000256" key="8">
    <source>
        <dbReference type="ARBA" id="ARBA00022989"/>
    </source>
</evidence>
<evidence type="ECO:0000256" key="5">
    <source>
        <dbReference type="ARBA" id="ARBA00022500"/>
    </source>
</evidence>
<keyword evidence="11" id="KW-0282">Flagellum</keyword>
<keyword evidence="12" id="KW-1185">Reference proteome</keyword>
<dbReference type="Proteomes" id="UP001528823">
    <property type="component" value="Unassembled WGS sequence"/>
</dbReference>
<evidence type="ECO:0000313" key="12">
    <source>
        <dbReference type="Proteomes" id="UP001528823"/>
    </source>
</evidence>
<keyword evidence="4" id="KW-1003">Cell membrane</keyword>
<dbReference type="PANTHER" id="PTHR35091:SF2">
    <property type="entry name" value="FLAGELLAR PROTEIN FLIL"/>
    <property type="match status" value="1"/>
</dbReference>
<dbReference type="InterPro" id="IPR005503">
    <property type="entry name" value="FliL"/>
</dbReference>
<keyword evidence="10" id="KW-0997">Cell inner membrane</keyword>
<proteinExistence type="inferred from homology"/>
<gene>
    <name evidence="11" type="ORF">ORQ98_05820</name>
</gene>
<evidence type="ECO:0000256" key="9">
    <source>
        <dbReference type="ARBA" id="ARBA00023136"/>
    </source>
</evidence>
<name>A0ABT5U553_9GAMM</name>
<evidence type="ECO:0000256" key="7">
    <source>
        <dbReference type="ARBA" id="ARBA00022779"/>
    </source>
</evidence>
<accession>A0ABT5U553</accession>
<organism evidence="11 12">
    <name type="scientific">Spartinivicinus poritis</name>
    <dbReference type="NCBI Taxonomy" id="2994640"/>
    <lineage>
        <taxon>Bacteria</taxon>
        <taxon>Pseudomonadati</taxon>
        <taxon>Pseudomonadota</taxon>
        <taxon>Gammaproteobacteria</taxon>
        <taxon>Oceanospirillales</taxon>
        <taxon>Zooshikellaceae</taxon>
        <taxon>Spartinivicinus</taxon>
    </lineage>
</organism>
<keyword evidence="11" id="KW-0966">Cell projection</keyword>
<reference evidence="11 12" key="1">
    <citation type="submission" date="2022-11" db="EMBL/GenBank/DDBJ databases">
        <title>Spartinivicinus poritis sp. nov., isolated from scleractinian coral Porites lutea.</title>
        <authorList>
            <person name="Zhang G."/>
            <person name="Cai L."/>
            <person name="Wei Q."/>
        </authorList>
    </citation>
    <scope>NUCLEOTIDE SEQUENCE [LARGE SCALE GENOMIC DNA]</scope>
    <source>
        <strain evidence="11 12">A2-2</strain>
    </source>
</reference>
<sequence>MADNKEQEQAQEEEKEAGGNKKLIVFIVIALLLIGISIGVTIFLMMGGDEESTETEQPTEPVKQPAVYQSLDPPFVIDFNVSGRQRFLQVNLTVMGRDAEALEGLKKHMPLIRNNLVLLIGGFEYQSLQTEEGKEKLRESITKSIQEVLEKEIGKPGIEQVLFTNFVMQ</sequence>
<evidence type="ECO:0000313" key="11">
    <source>
        <dbReference type="EMBL" id="MDE1461481.1"/>
    </source>
</evidence>
<keyword evidence="11" id="KW-0969">Cilium</keyword>
<comment type="function">
    <text evidence="1 10">Controls the rotational direction of flagella during chemotaxis.</text>
</comment>
<dbReference type="EMBL" id="JAPMOU010000005">
    <property type="protein sequence ID" value="MDE1461481.1"/>
    <property type="molecule type" value="Genomic_DNA"/>
</dbReference>
<keyword evidence="7 10" id="KW-0283">Flagellar rotation</keyword>
<comment type="similarity">
    <text evidence="3 10">Belongs to the FliL family.</text>
</comment>
<feature type="transmembrane region" description="Helical" evidence="10">
    <location>
        <begin position="23"/>
        <end position="46"/>
    </location>
</feature>
<protein>
    <recommendedName>
        <fullName evidence="10">Flagellar protein FliL</fullName>
    </recommendedName>
</protein>
<keyword evidence="6 10" id="KW-0812">Transmembrane</keyword>